<organism evidence="1 2">
    <name type="scientific">Bauhinia variegata</name>
    <name type="common">Purple orchid tree</name>
    <name type="synonym">Phanera variegata</name>
    <dbReference type="NCBI Taxonomy" id="167791"/>
    <lineage>
        <taxon>Eukaryota</taxon>
        <taxon>Viridiplantae</taxon>
        <taxon>Streptophyta</taxon>
        <taxon>Embryophyta</taxon>
        <taxon>Tracheophyta</taxon>
        <taxon>Spermatophyta</taxon>
        <taxon>Magnoliopsida</taxon>
        <taxon>eudicotyledons</taxon>
        <taxon>Gunneridae</taxon>
        <taxon>Pentapetalae</taxon>
        <taxon>rosids</taxon>
        <taxon>fabids</taxon>
        <taxon>Fabales</taxon>
        <taxon>Fabaceae</taxon>
        <taxon>Cercidoideae</taxon>
        <taxon>Cercideae</taxon>
        <taxon>Bauhiniinae</taxon>
        <taxon>Bauhinia</taxon>
    </lineage>
</organism>
<evidence type="ECO:0000313" key="2">
    <source>
        <dbReference type="Proteomes" id="UP000828941"/>
    </source>
</evidence>
<name>A0ACB9KHI2_BAUVA</name>
<dbReference type="EMBL" id="CM039439">
    <property type="protein sequence ID" value="KAI4296641.1"/>
    <property type="molecule type" value="Genomic_DNA"/>
</dbReference>
<proteinExistence type="predicted"/>
<comment type="caution">
    <text evidence="1">The sequence shown here is derived from an EMBL/GenBank/DDBJ whole genome shotgun (WGS) entry which is preliminary data.</text>
</comment>
<dbReference type="Proteomes" id="UP000828941">
    <property type="component" value="Chromosome 14"/>
</dbReference>
<reference evidence="1 2" key="1">
    <citation type="journal article" date="2022" name="DNA Res.">
        <title>Chromosomal-level genome assembly of the orchid tree Bauhinia variegata (Leguminosae; Cercidoideae) supports the allotetraploid origin hypothesis of Bauhinia.</title>
        <authorList>
            <person name="Zhong Y."/>
            <person name="Chen Y."/>
            <person name="Zheng D."/>
            <person name="Pang J."/>
            <person name="Liu Y."/>
            <person name="Luo S."/>
            <person name="Meng S."/>
            <person name="Qian L."/>
            <person name="Wei D."/>
            <person name="Dai S."/>
            <person name="Zhou R."/>
        </authorList>
    </citation>
    <scope>NUCLEOTIDE SEQUENCE [LARGE SCALE GENOMIC DNA]</scope>
    <source>
        <strain evidence="1">BV-YZ2020</strain>
    </source>
</reference>
<gene>
    <name evidence="1" type="ORF">L6164_036585</name>
</gene>
<keyword evidence="2" id="KW-1185">Reference proteome</keyword>
<evidence type="ECO:0000313" key="1">
    <source>
        <dbReference type="EMBL" id="KAI4296641.1"/>
    </source>
</evidence>
<sequence length="127" mass="13749">MAGVRGSKINGRRSFPRTISSRPIPWRGQVKMGIVVGLANSFASIFSLSSSAVDELLSLSEETAFVANREKRTTATMRTTARRGEIHGGSYGRLIPKRGRVMLGILAGILHTLSSVFSVTARCVHFS</sequence>
<protein>
    <submittedName>
        <fullName evidence="1">Uncharacterized protein</fullName>
    </submittedName>
</protein>
<accession>A0ACB9KHI2</accession>